<keyword evidence="2" id="KW-1185">Reference proteome</keyword>
<comment type="caution">
    <text evidence="1">The sequence shown here is derived from an EMBL/GenBank/DDBJ whole genome shotgun (WGS) entry which is preliminary data.</text>
</comment>
<dbReference type="Proteomes" id="UP000475862">
    <property type="component" value="Unassembled WGS sequence"/>
</dbReference>
<protein>
    <submittedName>
        <fullName evidence="1">Uncharacterized protein</fullName>
    </submittedName>
</protein>
<evidence type="ECO:0000313" key="1">
    <source>
        <dbReference type="EMBL" id="KAE9545102.1"/>
    </source>
</evidence>
<organism evidence="1 2">
    <name type="scientific">Aphis glycines</name>
    <name type="common">Soybean aphid</name>
    <dbReference type="NCBI Taxonomy" id="307491"/>
    <lineage>
        <taxon>Eukaryota</taxon>
        <taxon>Metazoa</taxon>
        <taxon>Ecdysozoa</taxon>
        <taxon>Arthropoda</taxon>
        <taxon>Hexapoda</taxon>
        <taxon>Insecta</taxon>
        <taxon>Pterygota</taxon>
        <taxon>Neoptera</taxon>
        <taxon>Paraneoptera</taxon>
        <taxon>Hemiptera</taxon>
        <taxon>Sternorrhyncha</taxon>
        <taxon>Aphidomorpha</taxon>
        <taxon>Aphidoidea</taxon>
        <taxon>Aphididae</taxon>
        <taxon>Aphidini</taxon>
        <taxon>Aphis</taxon>
        <taxon>Aphis</taxon>
    </lineage>
</organism>
<sequence>MTRINTFHVKIKITFLCRDERIEINHQFGLKPFIFLFDKFPSINLVVSIYKFKIYHFEMAVEVQLIVKRHLVANKGSLEKDVAIQQNVQFDVIDNYLFVVLVICVLHVLIKIRFNSSNQSSASILPDKLLFDACILEIWKWLRFNRIENSIKYLISRCTQKDNVIFWKIKCTNLKCPQVE</sequence>
<evidence type="ECO:0000313" key="2">
    <source>
        <dbReference type="Proteomes" id="UP000475862"/>
    </source>
</evidence>
<gene>
    <name evidence="1" type="ORF">AGLY_000645</name>
</gene>
<dbReference type="AlphaFoldDB" id="A0A6G0U9Y2"/>
<name>A0A6G0U9Y2_APHGL</name>
<dbReference type="EMBL" id="VYZN01000001">
    <property type="protein sequence ID" value="KAE9545102.1"/>
    <property type="molecule type" value="Genomic_DNA"/>
</dbReference>
<accession>A0A6G0U9Y2</accession>
<proteinExistence type="predicted"/>
<reference evidence="1 2" key="1">
    <citation type="submission" date="2019-08" db="EMBL/GenBank/DDBJ databases">
        <title>The genome of the soybean aphid Biotype 1, its phylome, world population structure and adaptation to the North American continent.</title>
        <authorList>
            <person name="Giordano R."/>
            <person name="Donthu R.K."/>
            <person name="Hernandez A.G."/>
            <person name="Wright C.L."/>
            <person name="Zimin A.V."/>
        </authorList>
    </citation>
    <scope>NUCLEOTIDE SEQUENCE [LARGE SCALE GENOMIC DNA]</scope>
    <source>
        <tissue evidence="1">Whole aphids</tissue>
    </source>
</reference>